<comment type="caution">
    <text evidence="2">The sequence shown here is derived from an EMBL/GenBank/DDBJ whole genome shotgun (WGS) entry which is preliminary data.</text>
</comment>
<keyword evidence="1" id="KW-1133">Transmembrane helix</keyword>
<sequence length="193" mass="23486">MDNVKITISQEKIYIKKGIIKLKFLYSYLFYFLLMSIIYFIVTIKKEKQINNNYLLYLLENFNDALYLIFMISFLIFIICLSVFLFSCFRNIHLETISVSQNIKIRGIDYEITLDYIFLKEIIVARYYRANYNFWNRGSYYSHFRDKCTIIFITQNDEEYEWGFKLSYQKGMEIKKMIEERMALNLSKKNENV</sequence>
<evidence type="ECO:0000256" key="1">
    <source>
        <dbReference type="SAM" id="Phobius"/>
    </source>
</evidence>
<dbReference type="AlphaFoldDB" id="A0AB73BUG6"/>
<dbReference type="RefSeq" id="WP_035906350.1">
    <property type="nucleotide sequence ID" value="NZ_JAAC01000214.1"/>
</dbReference>
<accession>A0AB73BUG6</accession>
<proteinExistence type="predicted"/>
<keyword evidence="1" id="KW-0812">Transmembrane</keyword>
<evidence type="ECO:0000313" key="3">
    <source>
        <dbReference type="Proteomes" id="UP000027473"/>
    </source>
</evidence>
<dbReference type="EMBL" id="JAAC01000214">
    <property type="protein sequence ID" value="KDE60938.1"/>
    <property type="molecule type" value="Genomic_DNA"/>
</dbReference>
<keyword evidence="1" id="KW-0472">Membrane</keyword>
<protein>
    <recommendedName>
        <fullName evidence="4">DUF304 domain-containing protein</fullName>
    </recommendedName>
</protein>
<evidence type="ECO:0008006" key="4">
    <source>
        <dbReference type="Google" id="ProtNLM"/>
    </source>
</evidence>
<evidence type="ECO:0000313" key="2">
    <source>
        <dbReference type="EMBL" id="KDE60938.1"/>
    </source>
</evidence>
<gene>
    <name evidence="2" type="ORF">FUSO3_11590</name>
</gene>
<feature type="transmembrane region" description="Helical" evidence="1">
    <location>
        <begin position="25"/>
        <end position="45"/>
    </location>
</feature>
<name>A0AB73BUG6_9FUSO</name>
<feature type="transmembrane region" description="Helical" evidence="1">
    <location>
        <begin position="65"/>
        <end position="86"/>
    </location>
</feature>
<organism evidence="2 3">
    <name type="scientific">Fusobacterium necrophorum BL</name>
    <dbReference type="NCBI Taxonomy" id="1441732"/>
    <lineage>
        <taxon>Bacteria</taxon>
        <taxon>Fusobacteriati</taxon>
        <taxon>Fusobacteriota</taxon>
        <taxon>Fusobacteriia</taxon>
        <taxon>Fusobacteriales</taxon>
        <taxon>Fusobacteriaceae</taxon>
        <taxon>Fusobacterium</taxon>
    </lineage>
</organism>
<reference evidence="2 3" key="1">
    <citation type="submission" date="2014-01" db="EMBL/GenBank/DDBJ databases">
        <title>Comparative genomics of Fusobacterium necrophorum wild isolates.</title>
        <authorList>
            <person name="Kittichotirat W."/>
            <person name="Bumgarner R.E."/>
            <person name="Lawrence P."/>
        </authorList>
    </citation>
    <scope>NUCLEOTIDE SEQUENCE [LARGE SCALE GENOMIC DNA]</scope>
    <source>
        <strain evidence="2 3">BL</strain>
    </source>
</reference>
<dbReference type="Proteomes" id="UP000027473">
    <property type="component" value="Unassembled WGS sequence"/>
</dbReference>